<evidence type="ECO:0000313" key="3">
    <source>
        <dbReference type="Proteomes" id="UP000650833"/>
    </source>
</evidence>
<protein>
    <recommendedName>
        <fullName evidence="1">Gag1-like clamp domain-containing protein</fullName>
    </recommendedName>
</protein>
<dbReference type="Proteomes" id="UP000650833">
    <property type="component" value="Unassembled WGS sequence"/>
</dbReference>
<evidence type="ECO:0000313" key="2">
    <source>
        <dbReference type="EMBL" id="KAG2196568.1"/>
    </source>
</evidence>
<dbReference type="InterPro" id="IPR025124">
    <property type="entry name" value="Gag1-like_clamp"/>
</dbReference>
<proteinExistence type="predicted"/>
<name>A0A8H7UYB3_9FUNG</name>
<dbReference type="EMBL" id="JAEPRC010000471">
    <property type="protein sequence ID" value="KAG2196568.1"/>
    <property type="molecule type" value="Genomic_DNA"/>
</dbReference>
<organism evidence="2 3">
    <name type="scientific">Mucor plumbeus</name>
    <dbReference type="NCBI Taxonomy" id="97098"/>
    <lineage>
        <taxon>Eukaryota</taxon>
        <taxon>Fungi</taxon>
        <taxon>Fungi incertae sedis</taxon>
        <taxon>Mucoromycota</taxon>
        <taxon>Mucoromycotina</taxon>
        <taxon>Mucoromycetes</taxon>
        <taxon>Mucorales</taxon>
        <taxon>Mucorineae</taxon>
        <taxon>Mucoraceae</taxon>
        <taxon>Mucor</taxon>
    </lineage>
</organism>
<accession>A0A8H7UYB3</accession>
<reference evidence="2" key="1">
    <citation type="submission" date="2020-12" db="EMBL/GenBank/DDBJ databases">
        <title>Metabolic potential, ecology and presence of endohyphal bacteria is reflected in genomic diversity of Mucoromycotina.</title>
        <authorList>
            <person name="Muszewska A."/>
            <person name="Okrasinska A."/>
            <person name="Steczkiewicz K."/>
            <person name="Drgas O."/>
            <person name="Orlowska M."/>
            <person name="Perlinska-Lenart U."/>
            <person name="Aleksandrzak-Piekarczyk T."/>
            <person name="Szatraj K."/>
            <person name="Zielenkiewicz U."/>
            <person name="Pilsyk S."/>
            <person name="Malc E."/>
            <person name="Mieczkowski P."/>
            <person name="Kruszewska J.S."/>
            <person name="Biernat P."/>
            <person name="Pawlowska J."/>
        </authorList>
    </citation>
    <scope>NUCLEOTIDE SEQUENCE</scope>
    <source>
        <strain evidence="2">CBS 226.32</strain>
    </source>
</reference>
<dbReference type="OrthoDB" id="5576875at2759"/>
<sequence length="101" mass="11932">MVVESEDPTKGLQAWESRRKKWTKPNQKYTDNLDKTAAIAKKYNEFMKQESQQKAIYKQLVHQHQIFKTPISLKYIIPILVTGWQEDGLWPKGQIVQERSD</sequence>
<dbReference type="AlphaFoldDB" id="A0A8H7UYB3"/>
<evidence type="ECO:0000259" key="1">
    <source>
        <dbReference type="Pfam" id="PF13259"/>
    </source>
</evidence>
<dbReference type="Pfam" id="PF13259">
    <property type="entry name" value="clamp_Gag1-like"/>
    <property type="match status" value="1"/>
</dbReference>
<keyword evidence="3" id="KW-1185">Reference proteome</keyword>
<gene>
    <name evidence="2" type="ORF">INT46_009548</name>
</gene>
<feature type="domain" description="Gag1-like clamp" evidence="1">
    <location>
        <begin position="9"/>
        <end position="91"/>
    </location>
</feature>
<comment type="caution">
    <text evidence="2">The sequence shown here is derived from an EMBL/GenBank/DDBJ whole genome shotgun (WGS) entry which is preliminary data.</text>
</comment>